<evidence type="ECO:0000313" key="1">
    <source>
        <dbReference type="EMBL" id="KAI4865586.1"/>
    </source>
</evidence>
<accession>A0ACB9Z2J9</accession>
<name>A0ACB9Z2J9_9PEZI</name>
<reference evidence="1 2" key="1">
    <citation type="journal article" date="2022" name="New Phytol.">
        <title>Ecological generalism drives hyperdiversity of secondary metabolite gene clusters in xylarialean endophytes.</title>
        <authorList>
            <person name="Franco M.E.E."/>
            <person name="Wisecaver J.H."/>
            <person name="Arnold A.E."/>
            <person name="Ju Y.M."/>
            <person name="Slot J.C."/>
            <person name="Ahrendt S."/>
            <person name="Moore L.P."/>
            <person name="Eastman K.E."/>
            <person name="Scott K."/>
            <person name="Konkel Z."/>
            <person name="Mondo S.J."/>
            <person name="Kuo A."/>
            <person name="Hayes R.D."/>
            <person name="Haridas S."/>
            <person name="Andreopoulos B."/>
            <person name="Riley R."/>
            <person name="LaButti K."/>
            <person name="Pangilinan J."/>
            <person name="Lipzen A."/>
            <person name="Amirebrahimi M."/>
            <person name="Yan J."/>
            <person name="Adam C."/>
            <person name="Keymanesh K."/>
            <person name="Ng V."/>
            <person name="Louie K."/>
            <person name="Northen T."/>
            <person name="Drula E."/>
            <person name="Henrissat B."/>
            <person name="Hsieh H.M."/>
            <person name="Youens-Clark K."/>
            <person name="Lutzoni F."/>
            <person name="Miadlikowska J."/>
            <person name="Eastwood D.C."/>
            <person name="Hamelin R.C."/>
            <person name="Grigoriev I.V."/>
            <person name="U'Ren J.M."/>
        </authorList>
    </citation>
    <scope>NUCLEOTIDE SEQUENCE [LARGE SCALE GENOMIC DNA]</scope>
    <source>
        <strain evidence="1 2">CBS 119005</strain>
    </source>
</reference>
<dbReference type="Proteomes" id="UP001497700">
    <property type="component" value="Unassembled WGS sequence"/>
</dbReference>
<evidence type="ECO:0000313" key="2">
    <source>
        <dbReference type="Proteomes" id="UP001497700"/>
    </source>
</evidence>
<comment type="caution">
    <text evidence="1">The sequence shown here is derived from an EMBL/GenBank/DDBJ whole genome shotgun (WGS) entry which is preliminary data.</text>
</comment>
<keyword evidence="2" id="KW-1185">Reference proteome</keyword>
<organism evidence="1 2">
    <name type="scientific">Hypoxylon rubiginosum</name>
    <dbReference type="NCBI Taxonomy" id="110542"/>
    <lineage>
        <taxon>Eukaryota</taxon>
        <taxon>Fungi</taxon>
        <taxon>Dikarya</taxon>
        <taxon>Ascomycota</taxon>
        <taxon>Pezizomycotina</taxon>
        <taxon>Sordariomycetes</taxon>
        <taxon>Xylariomycetidae</taxon>
        <taxon>Xylariales</taxon>
        <taxon>Hypoxylaceae</taxon>
        <taxon>Hypoxylon</taxon>
    </lineage>
</organism>
<dbReference type="EMBL" id="MU393470">
    <property type="protein sequence ID" value="KAI4865586.1"/>
    <property type="molecule type" value="Genomic_DNA"/>
</dbReference>
<sequence length="620" mass="68945">MKETEFRMEELPTELNIITLNCWGLLHLSAHRAERLTAIGRELAAAEPPPHIVALQECWTQEDYRSVRRETRFILPFGKFYHSGAFGGGLAILSRWPIEESTMFRYPLSGRPTAFFRGDWFVGKGVACAKIRYGPGGKDVVEVFNTHTHAIYEHEPKQTDSYVVHRLAQSWEIAKLVRGAAERGHLAVALGDFNDVPLSLSYRMFTAHAPIKDVWRVVNPDSSLGSASHELERARRRPVPTAAFNIAENGVTSNSAYNTWRWPKSEQRALRTGKRPMLIPPDTPDPRGKRIDYIFFSPQVSSARNPESIGLGETAAARASRDPAGEGYTSRGWVVKDVRVGMLARHSELGCSLSDHFSVEATLLLHTSTANTPNNSPPSRHSSIPPSPNSPTNNNNKRLSGKPESHPSTADHYAHDHAASLLALEHGTYLQSPTGSETRIGARDARASFDEQLRSFFAESVDSSPSANPNNHPSNPNYPQPRRPVPFDGLPCNTYDEVLSLIHAYARRERRQRRWRSLHFLFWLVVVVACYVAVWFVPSNLRALSFVFLVLSSLGFLAGAIDGLLALLFFGSEMRALKEFEWEVMNAKATASGEQRLGLALPHQADVDDAGGVVGDEKGW</sequence>
<proteinExistence type="predicted"/>
<gene>
    <name evidence="1" type="ORF">F4820DRAFT_292813</name>
</gene>
<protein>
    <submittedName>
        <fullName evidence="1">DNase I-like protein</fullName>
    </submittedName>
</protein>